<dbReference type="PROSITE" id="PS51257">
    <property type="entry name" value="PROKAR_LIPOPROTEIN"/>
    <property type="match status" value="1"/>
</dbReference>
<dbReference type="KEGG" id="tje:TJEJU_0752"/>
<proteinExistence type="predicted"/>
<dbReference type="Proteomes" id="UP000215214">
    <property type="component" value="Chromosome TJEJU"/>
</dbReference>
<accession>A0A238U7Q3</accession>
<sequence>MKKLFLLLAIITLQSCNSNGDCDDTIDNVFVCNNSFDFNFRLLDKDTKENLILNNTFEENDIKFIDINNPSNVLESYYMSSGTFSVYEFFQESKTIRYKIELSSENILEISANADLKEIGGCCKTKVEITNLIIEGNVFELDSDNIYNIFI</sequence>
<keyword evidence="2" id="KW-1185">Reference proteome</keyword>
<name>A0A238U7Q3_9FLAO</name>
<protein>
    <recommendedName>
        <fullName evidence="3">Lipoprotein</fullName>
    </recommendedName>
</protein>
<dbReference type="EMBL" id="LT899436">
    <property type="protein sequence ID" value="SNR14524.1"/>
    <property type="molecule type" value="Genomic_DNA"/>
</dbReference>
<dbReference type="AlphaFoldDB" id="A0A238U7Q3"/>
<organism evidence="1 2">
    <name type="scientific">Tenacibaculum jejuense</name>
    <dbReference type="NCBI Taxonomy" id="584609"/>
    <lineage>
        <taxon>Bacteria</taxon>
        <taxon>Pseudomonadati</taxon>
        <taxon>Bacteroidota</taxon>
        <taxon>Flavobacteriia</taxon>
        <taxon>Flavobacteriales</taxon>
        <taxon>Flavobacteriaceae</taxon>
        <taxon>Tenacibaculum</taxon>
    </lineage>
</organism>
<evidence type="ECO:0000313" key="2">
    <source>
        <dbReference type="Proteomes" id="UP000215214"/>
    </source>
</evidence>
<dbReference type="RefSeq" id="WP_095069553.1">
    <property type="nucleotide sequence ID" value="NZ_LT899436.1"/>
</dbReference>
<evidence type="ECO:0000313" key="1">
    <source>
        <dbReference type="EMBL" id="SNR14524.1"/>
    </source>
</evidence>
<gene>
    <name evidence="1" type="ORF">TJEJU_0752</name>
</gene>
<reference evidence="1 2" key="1">
    <citation type="submission" date="2017-07" db="EMBL/GenBank/DDBJ databases">
        <authorList>
            <person name="Sun Z.S."/>
            <person name="Albrecht U."/>
            <person name="Echele G."/>
            <person name="Lee C.C."/>
        </authorList>
    </citation>
    <scope>NUCLEOTIDE SEQUENCE [LARGE SCALE GENOMIC DNA]</scope>
    <source>
        <strain evidence="2">type strain: KCTC 22618</strain>
    </source>
</reference>
<evidence type="ECO:0008006" key="3">
    <source>
        <dbReference type="Google" id="ProtNLM"/>
    </source>
</evidence>